<dbReference type="FunFam" id="3.40.80.10:FF:000001">
    <property type="entry name" value="Peptidoglycan recognition protein 1"/>
    <property type="match status" value="1"/>
</dbReference>
<dbReference type="EMBL" id="JBEDNZ010000010">
    <property type="protein sequence ID" value="KAL0832959.1"/>
    <property type="molecule type" value="Genomic_DNA"/>
</dbReference>
<accession>A0ABD0T4K9</accession>
<feature type="domain" description="N-acetylmuramoyl-L-alanine amidase" evidence="7">
    <location>
        <begin position="26"/>
        <end position="166"/>
    </location>
</feature>
<dbReference type="InterPro" id="IPR036505">
    <property type="entry name" value="Amidase/PGRP_sf"/>
</dbReference>
<name>A0ABD0T4K9_LOXSC</name>
<evidence type="ECO:0000259" key="7">
    <source>
        <dbReference type="SMART" id="SM00644"/>
    </source>
</evidence>
<dbReference type="SMART" id="SM00701">
    <property type="entry name" value="PGRP"/>
    <property type="match status" value="1"/>
</dbReference>
<evidence type="ECO:0000256" key="4">
    <source>
        <dbReference type="ARBA" id="ARBA00022859"/>
    </source>
</evidence>
<evidence type="ECO:0000313" key="10">
    <source>
        <dbReference type="Proteomes" id="UP001549921"/>
    </source>
</evidence>
<keyword evidence="6" id="KW-0732">Signal</keyword>
<dbReference type="GO" id="GO:0045087">
    <property type="term" value="P:innate immune response"/>
    <property type="evidence" value="ECO:0007669"/>
    <property type="project" value="UniProtKB-KW"/>
</dbReference>
<evidence type="ECO:0000256" key="5">
    <source>
        <dbReference type="ARBA" id="ARBA00069708"/>
    </source>
</evidence>
<dbReference type="InterPro" id="IPR006619">
    <property type="entry name" value="PGRP_domain_met/bac"/>
</dbReference>
<dbReference type="Proteomes" id="UP001549921">
    <property type="component" value="Unassembled WGS sequence"/>
</dbReference>
<dbReference type="Pfam" id="PF01510">
    <property type="entry name" value="Amidase_2"/>
    <property type="match status" value="1"/>
</dbReference>
<dbReference type="PANTHER" id="PTHR11022">
    <property type="entry name" value="PEPTIDOGLYCAN RECOGNITION PROTEIN"/>
    <property type="match status" value="1"/>
</dbReference>
<evidence type="ECO:0000256" key="3">
    <source>
        <dbReference type="ARBA" id="ARBA00022588"/>
    </source>
</evidence>
<feature type="chain" id="PRO_5044759333" description="Peptidoglycan recognition protein" evidence="6">
    <location>
        <begin position="18"/>
        <end position="185"/>
    </location>
</feature>
<evidence type="ECO:0000256" key="1">
    <source>
        <dbReference type="ARBA" id="ARBA00007553"/>
    </source>
</evidence>
<keyword evidence="3" id="KW-0399">Innate immunity</keyword>
<dbReference type="SUPFAM" id="SSF55846">
    <property type="entry name" value="N-acetylmuramoyl-L-alanine amidase-like"/>
    <property type="match status" value="1"/>
</dbReference>
<comment type="subunit">
    <text evidence="2">Monomer.</text>
</comment>
<evidence type="ECO:0000259" key="8">
    <source>
        <dbReference type="SMART" id="SM00701"/>
    </source>
</evidence>
<evidence type="ECO:0000256" key="2">
    <source>
        <dbReference type="ARBA" id="ARBA00011245"/>
    </source>
</evidence>
<dbReference type="InterPro" id="IPR002502">
    <property type="entry name" value="Amidase_domain"/>
</dbReference>
<keyword evidence="4" id="KW-0391">Immunity</keyword>
<comment type="caution">
    <text evidence="9">The sequence shown here is derived from an EMBL/GenBank/DDBJ whole genome shotgun (WGS) entry which is preliminary data.</text>
</comment>
<reference evidence="9 10" key="1">
    <citation type="submission" date="2024-06" db="EMBL/GenBank/DDBJ databases">
        <title>A chromosome-level genome assembly of beet webworm, Loxostege sticticalis.</title>
        <authorList>
            <person name="Zhang Y."/>
        </authorList>
    </citation>
    <scope>NUCLEOTIDE SEQUENCE [LARGE SCALE GENOMIC DNA]</scope>
    <source>
        <strain evidence="9">AQ028</strain>
        <tissue evidence="9">Male pupae</tissue>
    </source>
</reference>
<evidence type="ECO:0000256" key="6">
    <source>
        <dbReference type="SAM" id="SignalP"/>
    </source>
</evidence>
<organism evidence="9 10">
    <name type="scientific">Loxostege sticticalis</name>
    <name type="common">Beet webworm moth</name>
    <dbReference type="NCBI Taxonomy" id="481309"/>
    <lineage>
        <taxon>Eukaryota</taxon>
        <taxon>Metazoa</taxon>
        <taxon>Ecdysozoa</taxon>
        <taxon>Arthropoda</taxon>
        <taxon>Hexapoda</taxon>
        <taxon>Insecta</taxon>
        <taxon>Pterygota</taxon>
        <taxon>Neoptera</taxon>
        <taxon>Endopterygota</taxon>
        <taxon>Lepidoptera</taxon>
        <taxon>Glossata</taxon>
        <taxon>Ditrysia</taxon>
        <taxon>Pyraloidea</taxon>
        <taxon>Crambidae</taxon>
        <taxon>Pyraustinae</taxon>
        <taxon>Loxostege</taxon>
    </lineage>
</organism>
<dbReference type="SMART" id="SM00644">
    <property type="entry name" value="Ami_2"/>
    <property type="match status" value="1"/>
</dbReference>
<dbReference type="PANTHER" id="PTHR11022:SF41">
    <property type="entry name" value="PEPTIDOGLYCAN-RECOGNITION PROTEIN LC-RELATED"/>
    <property type="match status" value="1"/>
</dbReference>
<comment type="similarity">
    <text evidence="1">Belongs to the N-acetylmuramoyl-L-alanine amidase 2 family.</text>
</comment>
<gene>
    <name evidence="9" type="ORF">ABMA28_001093</name>
</gene>
<dbReference type="InterPro" id="IPR015510">
    <property type="entry name" value="PGRP"/>
</dbReference>
<dbReference type="Gene3D" id="3.40.80.10">
    <property type="entry name" value="Peptidoglycan recognition protein-like"/>
    <property type="match status" value="1"/>
</dbReference>
<proteinExistence type="inferred from homology"/>
<feature type="domain" description="Peptidoglycan recognition protein family" evidence="8">
    <location>
        <begin position="18"/>
        <end position="160"/>
    </location>
</feature>
<feature type="signal peptide" evidence="6">
    <location>
        <begin position="1"/>
        <end position="17"/>
    </location>
</feature>
<dbReference type="AlphaFoldDB" id="A0ABD0T4K9"/>
<dbReference type="CDD" id="cd06583">
    <property type="entry name" value="PGRP"/>
    <property type="match status" value="1"/>
</dbReference>
<sequence>MKLFVAVVVLFASYGNSLEIVPIAVWGGSDYQYEKILENPVPFAIIQHTVSEECTTDLECLHLVKELRNVFLTLWEDSDIPYSFMIGGNGKVYEGAGWHTVGAHTWRYNDKSIGIGFLGDFRRKSPTPDALKAAQELLSYGFQNKYLADNYKLVGAGQLVPTESPGAALQKIIEGWPHWTPNPLN</sequence>
<protein>
    <recommendedName>
        <fullName evidence="5">Peptidoglycan recognition protein</fullName>
    </recommendedName>
</protein>
<evidence type="ECO:0000313" key="9">
    <source>
        <dbReference type="EMBL" id="KAL0832959.1"/>
    </source>
</evidence>